<dbReference type="PROSITE" id="PS51078">
    <property type="entry name" value="ICLR_ED"/>
    <property type="match status" value="1"/>
</dbReference>
<dbReference type="Pfam" id="PF01614">
    <property type="entry name" value="IclR_C"/>
    <property type="match status" value="1"/>
</dbReference>
<evidence type="ECO:0000256" key="2">
    <source>
        <dbReference type="ARBA" id="ARBA00023125"/>
    </source>
</evidence>
<evidence type="ECO:0000313" key="6">
    <source>
        <dbReference type="EMBL" id="OCX20743.1"/>
    </source>
</evidence>
<dbReference type="Gene3D" id="1.10.10.10">
    <property type="entry name" value="Winged helix-like DNA-binding domain superfamily/Winged helix DNA-binding domain"/>
    <property type="match status" value="1"/>
</dbReference>
<keyword evidence="1" id="KW-0805">Transcription regulation</keyword>
<dbReference type="GO" id="GO:0045892">
    <property type="term" value="P:negative regulation of DNA-templated transcription"/>
    <property type="evidence" value="ECO:0007669"/>
    <property type="project" value="TreeGrafter"/>
</dbReference>
<organism evidence="6 7">
    <name type="scientific">Mesorhizobium hungaricum</name>
    <dbReference type="NCBI Taxonomy" id="1566387"/>
    <lineage>
        <taxon>Bacteria</taxon>
        <taxon>Pseudomonadati</taxon>
        <taxon>Pseudomonadota</taxon>
        <taxon>Alphaproteobacteria</taxon>
        <taxon>Hyphomicrobiales</taxon>
        <taxon>Phyllobacteriaceae</taxon>
        <taxon>Mesorhizobium</taxon>
    </lineage>
</organism>
<keyword evidence="7" id="KW-1185">Reference proteome</keyword>
<dbReference type="InterPro" id="IPR005471">
    <property type="entry name" value="Tscrpt_reg_IclR_N"/>
</dbReference>
<dbReference type="InterPro" id="IPR014757">
    <property type="entry name" value="Tscrpt_reg_IclR_C"/>
</dbReference>
<dbReference type="InterPro" id="IPR036388">
    <property type="entry name" value="WH-like_DNA-bd_sf"/>
</dbReference>
<dbReference type="InterPro" id="IPR029016">
    <property type="entry name" value="GAF-like_dom_sf"/>
</dbReference>
<dbReference type="InterPro" id="IPR036390">
    <property type="entry name" value="WH_DNA-bd_sf"/>
</dbReference>
<dbReference type="RefSeq" id="WP_065997682.1">
    <property type="nucleotide sequence ID" value="NZ_MDEO01000029.1"/>
</dbReference>
<dbReference type="PANTHER" id="PTHR30136:SF39">
    <property type="entry name" value="TRANSCRIPTIONAL REGULATORY PROTEIN"/>
    <property type="match status" value="1"/>
</dbReference>
<evidence type="ECO:0000256" key="1">
    <source>
        <dbReference type="ARBA" id="ARBA00023015"/>
    </source>
</evidence>
<keyword evidence="3" id="KW-0804">Transcription</keyword>
<dbReference type="PANTHER" id="PTHR30136">
    <property type="entry name" value="HELIX-TURN-HELIX TRANSCRIPTIONAL REGULATOR, ICLR FAMILY"/>
    <property type="match status" value="1"/>
</dbReference>
<evidence type="ECO:0000259" key="4">
    <source>
        <dbReference type="PROSITE" id="PS51077"/>
    </source>
</evidence>
<dbReference type="SUPFAM" id="SSF46785">
    <property type="entry name" value="Winged helix' DNA-binding domain"/>
    <property type="match status" value="1"/>
</dbReference>
<feature type="domain" description="HTH iclR-type" evidence="4">
    <location>
        <begin position="14"/>
        <end position="78"/>
    </location>
</feature>
<feature type="domain" description="IclR-ED" evidence="5">
    <location>
        <begin position="79"/>
        <end position="262"/>
    </location>
</feature>
<accession>A0A1C2E1D3</accession>
<evidence type="ECO:0000313" key="7">
    <source>
        <dbReference type="Proteomes" id="UP000094412"/>
    </source>
</evidence>
<reference evidence="6 7" key="1">
    <citation type="submission" date="2016-08" db="EMBL/GenBank/DDBJ databases">
        <title>Whole genome sequence of Mesorhizobium sp. strain UASWS1009 isolated from industrial sewage.</title>
        <authorList>
            <person name="Crovadore J."/>
            <person name="Calmin G."/>
            <person name="Chablais R."/>
            <person name="Cochard B."/>
            <person name="Lefort F."/>
        </authorList>
    </citation>
    <scope>NUCLEOTIDE SEQUENCE [LARGE SCALE GENOMIC DNA]</scope>
    <source>
        <strain evidence="6 7">UASWS1009</strain>
    </source>
</reference>
<dbReference type="PROSITE" id="PS51077">
    <property type="entry name" value="HTH_ICLR"/>
    <property type="match status" value="1"/>
</dbReference>
<dbReference type="GO" id="GO:0003677">
    <property type="term" value="F:DNA binding"/>
    <property type="evidence" value="ECO:0007669"/>
    <property type="project" value="UniProtKB-KW"/>
</dbReference>
<dbReference type="SUPFAM" id="SSF55781">
    <property type="entry name" value="GAF domain-like"/>
    <property type="match status" value="1"/>
</dbReference>
<sequence>MPKTVNETELASGAQLLDRAVAVLNFVGQAARSGGASIADISEGLNLKQPTAHRIAVALERHRLIDRDSLTKRYRLGLGLFVLGVRAADESGLRTLAQPALTRIGAATGDTVFLMARSGVSAICVDRHQGSYMIDSLTGGIGGQIPLGVGSASLAILASLPPPEADAIIEANSPLYPQHHGLTAGRVRSLLPAIRQEGYALDRGDLVAGISAFAVAISPGQRPSGVAIAVNMTSARLSQDRFEQLLPLVRREVQQLEEQINPLEIMFRQRPAR</sequence>
<protein>
    <submittedName>
        <fullName evidence="6">Transcriptional regulator</fullName>
    </submittedName>
</protein>
<dbReference type="EMBL" id="MDEO01000029">
    <property type="protein sequence ID" value="OCX20743.1"/>
    <property type="molecule type" value="Genomic_DNA"/>
</dbReference>
<dbReference type="GO" id="GO:0003700">
    <property type="term" value="F:DNA-binding transcription factor activity"/>
    <property type="evidence" value="ECO:0007669"/>
    <property type="project" value="TreeGrafter"/>
</dbReference>
<keyword evidence="2" id="KW-0238">DNA-binding</keyword>
<dbReference type="Proteomes" id="UP000094412">
    <property type="component" value="Unassembled WGS sequence"/>
</dbReference>
<proteinExistence type="predicted"/>
<dbReference type="OrthoDB" id="9807558at2"/>
<name>A0A1C2E1D3_9HYPH</name>
<evidence type="ECO:0000259" key="5">
    <source>
        <dbReference type="PROSITE" id="PS51078"/>
    </source>
</evidence>
<gene>
    <name evidence="6" type="ORF">QV13_08720</name>
</gene>
<dbReference type="AlphaFoldDB" id="A0A1C2E1D3"/>
<dbReference type="STRING" id="1566387.QV13_08720"/>
<evidence type="ECO:0000256" key="3">
    <source>
        <dbReference type="ARBA" id="ARBA00023163"/>
    </source>
</evidence>
<dbReference type="InterPro" id="IPR050707">
    <property type="entry name" value="HTH_MetabolicPath_Reg"/>
</dbReference>
<dbReference type="Gene3D" id="3.30.450.40">
    <property type="match status" value="1"/>
</dbReference>
<comment type="caution">
    <text evidence="6">The sequence shown here is derived from an EMBL/GenBank/DDBJ whole genome shotgun (WGS) entry which is preliminary data.</text>
</comment>
<dbReference type="Pfam" id="PF09339">
    <property type="entry name" value="HTH_IclR"/>
    <property type="match status" value="1"/>
</dbReference>
<dbReference type="SMART" id="SM00346">
    <property type="entry name" value="HTH_ICLR"/>
    <property type="match status" value="1"/>
</dbReference>